<dbReference type="InterPro" id="IPR032675">
    <property type="entry name" value="LRR_dom_sf"/>
</dbReference>
<proteinExistence type="predicted"/>
<name>A0A6V7NL92_ANACO</name>
<dbReference type="SUPFAM" id="SSF52058">
    <property type="entry name" value="L domain-like"/>
    <property type="match status" value="1"/>
</dbReference>
<feature type="compositionally biased region" description="Basic and acidic residues" evidence="1">
    <location>
        <begin position="1"/>
        <end position="14"/>
    </location>
</feature>
<dbReference type="AlphaFoldDB" id="A0A6V7NL92"/>
<accession>A0A6V7NL92</accession>
<evidence type="ECO:0000313" key="2">
    <source>
        <dbReference type="EMBL" id="CAD1819026.1"/>
    </source>
</evidence>
<dbReference type="PANTHER" id="PTHR36766:SF61">
    <property type="entry name" value="NB-ARC DOMAIN DISEASE RESISTANCE PROTEIN"/>
    <property type="match status" value="1"/>
</dbReference>
<dbReference type="Gene3D" id="3.80.10.10">
    <property type="entry name" value="Ribonuclease Inhibitor"/>
    <property type="match status" value="1"/>
</dbReference>
<protein>
    <recommendedName>
        <fullName evidence="3">Rx N-terminal domain-containing protein</fullName>
    </recommendedName>
</protein>
<dbReference type="EMBL" id="LR862139">
    <property type="protein sequence ID" value="CAD1819026.1"/>
    <property type="molecule type" value="Genomic_DNA"/>
</dbReference>
<sequence length="300" mass="34037">MRRGAERHAERDPEASAGFSADSSNFGYGRGGQTVDTKQNKGLDAWLWQLRDAVDQAEDVLDEMEYYKLEKAVQAEDNKESLPKLTSRPRLEVYPQLLKLRIRNCKELSSLDGLQDLPSLIELHIEGCDKLIKLSLGVTSTSHTDMVLRPPMEKLRDLKIRYCKELSSLDGLQDLPSLKSLTIHGCDKLIELGVTSTSHTDMVLSALHIDRHAYLRLEPLRSLSSVSKLRIFDGTGEFTSLDEQWLLQNRNSLEQLEISRASSLESLPTSMIDLQALRHLTIMNALCCDRFQNYPPQWNL</sequence>
<dbReference type="PANTHER" id="PTHR36766">
    <property type="entry name" value="PLANT BROAD-SPECTRUM MILDEW RESISTANCE PROTEIN RPW8"/>
    <property type="match status" value="1"/>
</dbReference>
<feature type="region of interest" description="Disordered" evidence="1">
    <location>
        <begin position="1"/>
        <end position="37"/>
    </location>
</feature>
<evidence type="ECO:0008006" key="3">
    <source>
        <dbReference type="Google" id="ProtNLM"/>
    </source>
</evidence>
<evidence type="ECO:0000256" key="1">
    <source>
        <dbReference type="SAM" id="MobiDB-lite"/>
    </source>
</evidence>
<gene>
    <name evidence="2" type="ORF">CB5_LOCUS2237</name>
</gene>
<organism evidence="2">
    <name type="scientific">Ananas comosus var. bracteatus</name>
    <name type="common">red pineapple</name>
    <dbReference type="NCBI Taxonomy" id="296719"/>
    <lineage>
        <taxon>Eukaryota</taxon>
        <taxon>Viridiplantae</taxon>
        <taxon>Streptophyta</taxon>
        <taxon>Embryophyta</taxon>
        <taxon>Tracheophyta</taxon>
        <taxon>Spermatophyta</taxon>
        <taxon>Magnoliopsida</taxon>
        <taxon>Liliopsida</taxon>
        <taxon>Poales</taxon>
        <taxon>Bromeliaceae</taxon>
        <taxon>Bromelioideae</taxon>
        <taxon>Ananas</taxon>
    </lineage>
</organism>
<reference evidence="2" key="1">
    <citation type="submission" date="2020-07" db="EMBL/GenBank/DDBJ databases">
        <authorList>
            <person name="Lin J."/>
        </authorList>
    </citation>
    <scope>NUCLEOTIDE SEQUENCE</scope>
</reference>